<dbReference type="Pfam" id="PF14748">
    <property type="entry name" value="P5CR_dimer"/>
    <property type="match status" value="1"/>
</dbReference>
<comment type="catalytic activity">
    <reaction evidence="6">
        <text>L-proline + NAD(+) = (S)-1-pyrroline-5-carboxylate + NADH + 2 H(+)</text>
        <dbReference type="Rhea" id="RHEA:14105"/>
        <dbReference type="ChEBI" id="CHEBI:15378"/>
        <dbReference type="ChEBI" id="CHEBI:17388"/>
        <dbReference type="ChEBI" id="CHEBI:57540"/>
        <dbReference type="ChEBI" id="CHEBI:57945"/>
        <dbReference type="ChEBI" id="CHEBI:60039"/>
        <dbReference type="EC" id="1.5.1.2"/>
    </reaction>
</comment>
<dbReference type="PANTHER" id="PTHR11645:SF0">
    <property type="entry name" value="PYRROLINE-5-CARBOXYLATE REDUCTASE 3"/>
    <property type="match status" value="1"/>
</dbReference>
<evidence type="ECO:0000256" key="6">
    <source>
        <dbReference type="HAMAP-Rule" id="MF_01925"/>
    </source>
</evidence>
<dbReference type="Gene3D" id="3.40.50.720">
    <property type="entry name" value="NAD(P)-binding Rossmann-like Domain"/>
    <property type="match status" value="1"/>
</dbReference>
<protein>
    <recommendedName>
        <fullName evidence="6 7">Pyrroline-5-carboxylate reductase</fullName>
        <shortName evidence="6">P5C reductase</shortName>
        <shortName evidence="6">P5CR</shortName>
        <ecNumber evidence="6 7">1.5.1.2</ecNumber>
    </recommendedName>
    <alternativeName>
        <fullName evidence="6">PCA reductase</fullName>
    </alternativeName>
</protein>
<dbReference type="Gene3D" id="1.10.3730.10">
    <property type="entry name" value="ProC C-terminal domain-like"/>
    <property type="match status" value="1"/>
</dbReference>
<feature type="binding site" evidence="8">
    <location>
        <begin position="10"/>
        <end position="15"/>
    </location>
    <ligand>
        <name>NADP(+)</name>
        <dbReference type="ChEBI" id="CHEBI:58349"/>
    </ligand>
</feature>
<keyword evidence="3 6" id="KW-0521">NADP</keyword>
<evidence type="ECO:0000259" key="11">
    <source>
        <dbReference type="Pfam" id="PF14748"/>
    </source>
</evidence>
<dbReference type="PIRSF" id="PIRSF000193">
    <property type="entry name" value="Pyrrol-5-carb_rd"/>
    <property type="match status" value="1"/>
</dbReference>
<evidence type="ECO:0000256" key="5">
    <source>
        <dbReference type="ARBA" id="ARBA00058118"/>
    </source>
</evidence>
<comment type="catalytic activity">
    <reaction evidence="6 9">
        <text>L-proline + NADP(+) = (S)-1-pyrroline-5-carboxylate + NADPH + 2 H(+)</text>
        <dbReference type="Rhea" id="RHEA:14109"/>
        <dbReference type="ChEBI" id="CHEBI:15378"/>
        <dbReference type="ChEBI" id="CHEBI:17388"/>
        <dbReference type="ChEBI" id="CHEBI:57783"/>
        <dbReference type="ChEBI" id="CHEBI:58349"/>
        <dbReference type="ChEBI" id="CHEBI:60039"/>
        <dbReference type="EC" id="1.5.1.2"/>
    </reaction>
</comment>
<dbReference type="Pfam" id="PF03807">
    <property type="entry name" value="F420_oxidored"/>
    <property type="match status" value="1"/>
</dbReference>
<proteinExistence type="inferred from homology"/>
<dbReference type="InterPro" id="IPR053790">
    <property type="entry name" value="P5CR-like_CS"/>
</dbReference>
<gene>
    <name evidence="6 12" type="primary">proC</name>
    <name evidence="12" type="ORF">IAB90_03395</name>
</gene>
<evidence type="ECO:0000256" key="3">
    <source>
        <dbReference type="ARBA" id="ARBA00022857"/>
    </source>
</evidence>
<sequence length="268" mass="28754">MKKLYKLGVIGCGFMARAILKGVTASEFLREKKVVVSDVSEEALDKVIELGVKCTTNNKYLVENSEYVLFAVKPQNFEDAVNSLEGAVPDKVISIMAGVTRDKIKAALGRGTRVARCMPNLPCSIGSGVIGVDMTDFNSSQDDIEFISGVLNCMGTVLSVREEKMNAVTGISGSGPAYVFMFIDSLIDAGVKQGLTRNEATILAVQTVMGSAEMVEHSDSPVPELIKRVCSKGGTTIEAVKVLEDNNFRGIVDEAVAACTRRSKELSE</sequence>
<accession>A0A9D1DAQ3</accession>
<dbReference type="PROSITE" id="PS00521">
    <property type="entry name" value="P5CR"/>
    <property type="match status" value="1"/>
</dbReference>
<dbReference type="FunFam" id="1.10.3730.10:FF:000001">
    <property type="entry name" value="Pyrroline-5-carboxylate reductase"/>
    <property type="match status" value="1"/>
</dbReference>
<feature type="binding site" evidence="8">
    <location>
        <position position="58"/>
    </location>
    <ligand>
        <name>NADPH</name>
        <dbReference type="ChEBI" id="CHEBI:57783"/>
    </ligand>
</feature>
<comment type="subcellular location">
    <subcellularLocation>
        <location evidence="6">Cytoplasm</location>
    </subcellularLocation>
</comment>
<feature type="domain" description="Pyrroline-5-carboxylate reductase catalytic N-terminal" evidence="10">
    <location>
        <begin position="6"/>
        <end position="98"/>
    </location>
</feature>
<reference evidence="12" key="1">
    <citation type="submission" date="2020-10" db="EMBL/GenBank/DDBJ databases">
        <authorList>
            <person name="Gilroy R."/>
        </authorList>
    </citation>
    <scope>NUCLEOTIDE SEQUENCE</scope>
    <source>
        <strain evidence="12">ChiW25-3613</strain>
    </source>
</reference>
<dbReference type="EC" id="1.5.1.2" evidence="6 7"/>
<evidence type="ECO:0000256" key="9">
    <source>
        <dbReference type="RuleBase" id="RU003903"/>
    </source>
</evidence>
<dbReference type="InterPro" id="IPR008927">
    <property type="entry name" value="6-PGluconate_DH-like_C_sf"/>
</dbReference>
<evidence type="ECO:0000256" key="4">
    <source>
        <dbReference type="ARBA" id="ARBA00023002"/>
    </source>
</evidence>
<keyword evidence="2 6" id="KW-0641">Proline biosynthesis</keyword>
<dbReference type="AlphaFoldDB" id="A0A9D1DAQ3"/>
<keyword evidence="6 9" id="KW-0028">Amino-acid biosynthesis</keyword>
<comment type="caution">
    <text evidence="12">The sequence shown here is derived from an EMBL/GenBank/DDBJ whole genome shotgun (WGS) entry which is preliminary data.</text>
</comment>
<name>A0A9D1DAQ3_9FIRM</name>
<dbReference type="InterPro" id="IPR029036">
    <property type="entry name" value="P5CR_dimer"/>
</dbReference>
<evidence type="ECO:0000313" key="13">
    <source>
        <dbReference type="Proteomes" id="UP000824179"/>
    </source>
</evidence>
<evidence type="ECO:0000256" key="1">
    <source>
        <dbReference type="ARBA" id="ARBA00005525"/>
    </source>
</evidence>
<evidence type="ECO:0000259" key="10">
    <source>
        <dbReference type="Pfam" id="PF03807"/>
    </source>
</evidence>
<keyword evidence="6" id="KW-0963">Cytoplasm</keyword>
<evidence type="ECO:0000256" key="7">
    <source>
        <dbReference type="NCBIfam" id="TIGR00112"/>
    </source>
</evidence>
<dbReference type="GO" id="GO:0055129">
    <property type="term" value="P:L-proline biosynthetic process"/>
    <property type="evidence" value="ECO:0007669"/>
    <property type="project" value="UniProtKB-UniRule"/>
</dbReference>
<dbReference type="InterPro" id="IPR036291">
    <property type="entry name" value="NAD(P)-bd_dom_sf"/>
</dbReference>
<dbReference type="GO" id="GO:0004735">
    <property type="term" value="F:pyrroline-5-carboxylate reductase activity"/>
    <property type="evidence" value="ECO:0007669"/>
    <property type="project" value="UniProtKB-UniRule"/>
</dbReference>
<dbReference type="InterPro" id="IPR000304">
    <property type="entry name" value="Pyrroline-COOH_reductase"/>
</dbReference>
<dbReference type="PANTHER" id="PTHR11645">
    <property type="entry name" value="PYRROLINE-5-CARBOXYLATE REDUCTASE"/>
    <property type="match status" value="1"/>
</dbReference>
<reference evidence="12" key="2">
    <citation type="journal article" date="2021" name="PeerJ">
        <title>Extensive microbial diversity within the chicken gut microbiome revealed by metagenomics and culture.</title>
        <authorList>
            <person name="Gilroy R."/>
            <person name="Ravi A."/>
            <person name="Getino M."/>
            <person name="Pursley I."/>
            <person name="Horton D.L."/>
            <person name="Alikhan N.F."/>
            <person name="Baker D."/>
            <person name="Gharbi K."/>
            <person name="Hall N."/>
            <person name="Watson M."/>
            <person name="Adriaenssens E.M."/>
            <person name="Foster-Nyarko E."/>
            <person name="Jarju S."/>
            <person name="Secka A."/>
            <person name="Antonio M."/>
            <person name="Oren A."/>
            <person name="Chaudhuri R.R."/>
            <person name="La Ragione R."/>
            <person name="Hildebrand F."/>
            <person name="Pallen M.J."/>
        </authorList>
    </citation>
    <scope>NUCLEOTIDE SEQUENCE</scope>
    <source>
        <strain evidence="12">ChiW25-3613</strain>
    </source>
</reference>
<keyword evidence="4 6" id="KW-0560">Oxidoreductase</keyword>
<comment type="similarity">
    <text evidence="1 6 9">Belongs to the pyrroline-5-carboxylate reductase family.</text>
</comment>
<dbReference type="HAMAP" id="MF_01925">
    <property type="entry name" value="P5C_reductase"/>
    <property type="match status" value="1"/>
</dbReference>
<feature type="domain" description="Pyrroline-5-carboxylate reductase dimerisation" evidence="11">
    <location>
        <begin position="162"/>
        <end position="266"/>
    </location>
</feature>
<dbReference type="GO" id="GO:0005737">
    <property type="term" value="C:cytoplasm"/>
    <property type="evidence" value="ECO:0007669"/>
    <property type="project" value="UniProtKB-SubCell"/>
</dbReference>
<evidence type="ECO:0000256" key="2">
    <source>
        <dbReference type="ARBA" id="ARBA00022650"/>
    </source>
</evidence>
<comment type="pathway">
    <text evidence="6 9">Amino-acid biosynthesis; L-proline biosynthesis; L-proline from L-glutamate 5-semialdehyde: step 1/1.</text>
</comment>
<dbReference type="Proteomes" id="UP000824179">
    <property type="component" value="Unassembled WGS sequence"/>
</dbReference>
<dbReference type="SUPFAM" id="SSF51735">
    <property type="entry name" value="NAD(P)-binding Rossmann-fold domains"/>
    <property type="match status" value="1"/>
</dbReference>
<dbReference type="EMBL" id="DVHB01000062">
    <property type="protein sequence ID" value="HIR39407.1"/>
    <property type="molecule type" value="Genomic_DNA"/>
</dbReference>
<dbReference type="SUPFAM" id="SSF48179">
    <property type="entry name" value="6-phosphogluconate dehydrogenase C-terminal domain-like"/>
    <property type="match status" value="1"/>
</dbReference>
<dbReference type="NCBIfam" id="TIGR00112">
    <property type="entry name" value="proC"/>
    <property type="match status" value="1"/>
</dbReference>
<organism evidence="12 13">
    <name type="scientific">Candidatus Coproplasma stercoripullorum</name>
    <dbReference type="NCBI Taxonomy" id="2840751"/>
    <lineage>
        <taxon>Bacteria</taxon>
        <taxon>Bacillati</taxon>
        <taxon>Bacillota</taxon>
        <taxon>Clostridia</taxon>
        <taxon>Eubacteriales</taxon>
        <taxon>Candidatus Coproplasma</taxon>
    </lineage>
</organism>
<evidence type="ECO:0000313" key="12">
    <source>
        <dbReference type="EMBL" id="HIR39407.1"/>
    </source>
</evidence>
<dbReference type="InterPro" id="IPR028939">
    <property type="entry name" value="P5C_Rdtase_cat_N"/>
</dbReference>
<comment type="function">
    <text evidence="5 6">Catalyzes the reduction of 1-pyrroline-5-carboxylate (PCA) to L-proline.</text>
</comment>
<evidence type="ECO:0000256" key="8">
    <source>
        <dbReference type="PIRSR" id="PIRSR000193-1"/>
    </source>
</evidence>
<feature type="binding site" evidence="8">
    <location>
        <begin position="71"/>
        <end position="74"/>
    </location>
    <ligand>
        <name>NADP(+)</name>
        <dbReference type="ChEBI" id="CHEBI:58349"/>
    </ligand>
</feature>